<dbReference type="OrthoDB" id="426386at2759"/>
<feature type="compositionally biased region" description="Low complexity" evidence="1">
    <location>
        <begin position="128"/>
        <end position="139"/>
    </location>
</feature>
<dbReference type="EMBL" id="MU003925">
    <property type="protein sequence ID" value="KAF2715918.1"/>
    <property type="molecule type" value="Genomic_DNA"/>
</dbReference>
<feature type="region of interest" description="Disordered" evidence="1">
    <location>
        <begin position="29"/>
        <end position="59"/>
    </location>
</feature>
<proteinExistence type="predicted"/>
<feature type="region of interest" description="Disordered" evidence="1">
    <location>
        <begin position="128"/>
        <end position="148"/>
    </location>
</feature>
<dbReference type="PANTHER" id="PTHR21377">
    <property type="entry name" value="PROTEIN FAM210B, MITOCHONDRIAL"/>
    <property type="match status" value="1"/>
</dbReference>
<dbReference type="InterPro" id="IPR009688">
    <property type="entry name" value="FAM210A/B-like_dom"/>
</dbReference>
<evidence type="ECO:0000256" key="2">
    <source>
        <dbReference type="SAM" id="Phobius"/>
    </source>
</evidence>
<name>A0A9P4UJN7_9PEZI</name>
<keyword evidence="5" id="KW-1185">Reference proteome</keyword>
<dbReference type="GO" id="GO:0005739">
    <property type="term" value="C:mitochondrion"/>
    <property type="evidence" value="ECO:0007669"/>
    <property type="project" value="TreeGrafter"/>
</dbReference>
<sequence>MRQISRFSHNCTPTNSQLLQRLYRPRLPRPGKDHVHNNVRPRANHNSTNTHLNGPKPLSFSERMKKLSREYGYAALGVYLGLSAIDLPLCYLGVSWAGADKVAAVEHWVVERFWQLVEIALPNIRAGDQTAGGDAGQDQSIQESMREGDASWGADKAQAKSKGIDASFWAQFALAYAIHKSFIFIRVPLTAAITPKVVKKLRSWGWNIGKAKPKPVKTE</sequence>
<keyword evidence="2" id="KW-0472">Membrane</keyword>
<dbReference type="Pfam" id="PF06916">
    <property type="entry name" value="FAM210A-B_dom"/>
    <property type="match status" value="1"/>
</dbReference>
<keyword evidence="2" id="KW-0812">Transmembrane</keyword>
<protein>
    <recommendedName>
        <fullName evidence="3">DUF1279 domain-containing protein</fullName>
    </recommendedName>
</protein>
<reference evidence="4" key="1">
    <citation type="journal article" date="2020" name="Stud. Mycol.">
        <title>101 Dothideomycetes genomes: a test case for predicting lifestyles and emergence of pathogens.</title>
        <authorList>
            <person name="Haridas S."/>
            <person name="Albert R."/>
            <person name="Binder M."/>
            <person name="Bloem J."/>
            <person name="Labutti K."/>
            <person name="Salamov A."/>
            <person name="Andreopoulos B."/>
            <person name="Baker S."/>
            <person name="Barry K."/>
            <person name="Bills G."/>
            <person name="Bluhm B."/>
            <person name="Cannon C."/>
            <person name="Castanera R."/>
            <person name="Culley D."/>
            <person name="Daum C."/>
            <person name="Ezra D."/>
            <person name="Gonzalez J."/>
            <person name="Henrissat B."/>
            <person name="Kuo A."/>
            <person name="Liang C."/>
            <person name="Lipzen A."/>
            <person name="Lutzoni F."/>
            <person name="Magnuson J."/>
            <person name="Mondo S."/>
            <person name="Nolan M."/>
            <person name="Ohm R."/>
            <person name="Pangilinan J."/>
            <person name="Park H.-J."/>
            <person name="Ramirez L."/>
            <person name="Alfaro M."/>
            <person name="Sun H."/>
            <person name="Tritt A."/>
            <person name="Yoshinaga Y."/>
            <person name="Zwiers L.-H."/>
            <person name="Turgeon B."/>
            <person name="Goodwin S."/>
            <person name="Spatafora J."/>
            <person name="Crous P."/>
            <person name="Grigoriev I."/>
        </authorList>
    </citation>
    <scope>NUCLEOTIDE SEQUENCE</scope>
    <source>
        <strain evidence="4">CBS 116435</strain>
    </source>
</reference>
<feature type="transmembrane region" description="Helical" evidence="2">
    <location>
        <begin position="71"/>
        <end position="94"/>
    </location>
</feature>
<evidence type="ECO:0000256" key="1">
    <source>
        <dbReference type="SAM" id="MobiDB-lite"/>
    </source>
</evidence>
<evidence type="ECO:0000313" key="4">
    <source>
        <dbReference type="EMBL" id="KAF2715918.1"/>
    </source>
</evidence>
<dbReference type="PANTHER" id="PTHR21377:SF0">
    <property type="entry name" value="PROTEIN FAM210B, MITOCHONDRIAL"/>
    <property type="match status" value="1"/>
</dbReference>
<dbReference type="AlphaFoldDB" id="A0A9P4UJN7"/>
<evidence type="ECO:0000313" key="5">
    <source>
        <dbReference type="Proteomes" id="UP000799441"/>
    </source>
</evidence>
<evidence type="ECO:0000259" key="3">
    <source>
        <dbReference type="Pfam" id="PF06916"/>
    </source>
</evidence>
<gene>
    <name evidence="4" type="ORF">K431DRAFT_236584</name>
</gene>
<dbReference type="InterPro" id="IPR045866">
    <property type="entry name" value="FAM210A/B-like"/>
</dbReference>
<organism evidence="4 5">
    <name type="scientific">Polychaeton citri CBS 116435</name>
    <dbReference type="NCBI Taxonomy" id="1314669"/>
    <lineage>
        <taxon>Eukaryota</taxon>
        <taxon>Fungi</taxon>
        <taxon>Dikarya</taxon>
        <taxon>Ascomycota</taxon>
        <taxon>Pezizomycotina</taxon>
        <taxon>Dothideomycetes</taxon>
        <taxon>Dothideomycetidae</taxon>
        <taxon>Capnodiales</taxon>
        <taxon>Capnodiaceae</taxon>
        <taxon>Polychaeton</taxon>
    </lineage>
</organism>
<dbReference type="Proteomes" id="UP000799441">
    <property type="component" value="Unassembled WGS sequence"/>
</dbReference>
<comment type="caution">
    <text evidence="4">The sequence shown here is derived from an EMBL/GenBank/DDBJ whole genome shotgun (WGS) entry which is preliminary data.</text>
</comment>
<feature type="domain" description="DUF1279" evidence="3">
    <location>
        <begin position="62"/>
        <end position="195"/>
    </location>
</feature>
<accession>A0A9P4UJN7</accession>
<keyword evidence="2" id="KW-1133">Transmembrane helix</keyword>